<proteinExistence type="predicted"/>
<dbReference type="AlphaFoldDB" id="A0A0D0DXJ9"/>
<gene>
    <name evidence="1" type="ORF">PAXRUDRAFT_150238</name>
</gene>
<dbReference type="EMBL" id="KN825426">
    <property type="protein sequence ID" value="KIK91104.1"/>
    <property type="molecule type" value="Genomic_DNA"/>
</dbReference>
<feature type="non-terminal residue" evidence="1">
    <location>
        <position position="1"/>
    </location>
</feature>
<evidence type="ECO:0000313" key="2">
    <source>
        <dbReference type="Proteomes" id="UP000054538"/>
    </source>
</evidence>
<dbReference type="InParanoid" id="A0A0D0DXJ9"/>
<dbReference type="OrthoDB" id="2747602at2759"/>
<keyword evidence="2" id="KW-1185">Reference proteome</keyword>
<reference evidence="2" key="2">
    <citation type="submission" date="2015-01" db="EMBL/GenBank/DDBJ databases">
        <title>Evolutionary Origins and Diversification of the Mycorrhizal Mutualists.</title>
        <authorList>
            <consortium name="DOE Joint Genome Institute"/>
            <consortium name="Mycorrhizal Genomics Consortium"/>
            <person name="Kohler A."/>
            <person name="Kuo A."/>
            <person name="Nagy L.G."/>
            <person name="Floudas D."/>
            <person name="Copeland A."/>
            <person name="Barry K.W."/>
            <person name="Cichocki N."/>
            <person name="Veneault-Fourrey C."/>
            <person name="LaButti K."/>
            <person name="Lindquist E.A."/>
            <person name="Lipzen A."/>
            <person name="Lundell T."/>
            <person name="Morin E."/>
            <person name="Murat C."/>
            <person name="Riley R."/>
            <person name="Ohm R."/>
            <person name="Sun H."/>
            <person name="Tunlid A."/>
            <person name="Henrissat B."/>
            <person name="Grigoriev I.V."/>
            <person name="Hibbett D.S."/>
            <person name="Martin F."/>
        </authorList>
    </citation>
    <scope>NUCLEOTIDE SEQUENCE [LARGE SCALE GENOMIC DNA]</scope>
    <source>
        <strain evidence="2">Ve08.2h10</strain>
    </source>
</reference>
<organism evidence="1 2">
    <name type="scientific">Paxillus rubicundulus Ve08.2h10</name>
    <dbReference type="NCBI Taxonomy" id="930991"/>
    <lineage>
        <taxon>Eukaryota</taxon>
        <taxon>Fungi</taxon>
        <taxon>Dikarya</taxon>
        <taxon>Basidiomycota</taxon>
        <taxon>Agaricomycotina</taxon>
        <taxon>Agaricomycetes</taxon>
        <taxon>Agaricomycetidae</taxon>
        <taxon>Boletales</taxon>
        <taxon>Paxilineae</taxon>
        <taxon>Paxillaceae</taxon>
        <taxon>Paxillus</taxon>
    </lineage>
</organism>
<sequence>ILTSSARASFGSLGWCMLSSCMGRDILGSLSELWDVLVMSARGDVTTSRRRRPLGEEMWEMEHRRGP</sequence>
<evidence type="ECO:0000313" key="1">
    <source>
        <dbReference type="EMBL" id="KIK91104.1"/>
    </source>
</evidence>
<accession>A0A0D0DXJ9</accession>
<protein>
    <submittedName>
        <fullName evidence="1">Uncharacterized protein</fullName>
    </submittedName>
</protein>
<dbReference type="Proteomes" id="UP000054538">
    <property type="component" value="Unassembled WGS sequence"/>
</dbReference>
<name>A0A0D0DXJ9_9AGAM</name>
<reference evidence="1 2" key="1">
    <citation type="submission" date="2014-04" db="EMBL/GenBank/DDBJ databases">
        <authorList>
            <consortium name="DOE Joint Genome Institute"/>
            <person name="Kuo A."/>
            <person name="Kohler A."/>
            <person name="Jargeat P."/>
            <person name="Nagy L.G."/>
            <person name="Floudas D."/>
            <person name="Copeland A."/>
            <person name="Barry K.W."/>
            <person name="Cichocki N."/>
            <person name="Veneault-Fourrey C."/>
            <person name="LaButti K."/>
            <person name="Lindquist E.A."/>
            <person name="Lipzen A."/>
            <person name="Lundell T."/>
            <person name="Morin E."/>
            <person name="Murat C."/>
            <person name="Sun H."/>
            <person name="Tunlid A."/>
            <person name="Henrissat B."/>
            <person name="Grigoriev I.V."/>
            <person name="Hibbett D.S."/>
            <person name="Martin F."/>
            <person name="Nordberg H.P."/>
            <person name="Cantor M.N."/>
            <person name="Hua S.X."/>
        </authorList>
    </citation>
    <scope>NUCLEOTIDE SEQUENCE [LARGE SCALE GENOMIC DNA]</scope>
    <source>
        <strain evidence="1 2">Ve08.2h10</strain>
    </source>
</reference>
<dbReference type="HOGENOM" id="CLU_188579_0_0_1"/>